<dbReference type="InterPro" id="IPR003251">
    <property type="entry name" value="Rr_diiron-bd_dom"/>
</dbReference>
<organism evidence="2 3">
    <name type="scientific">Caldicoprobacter faecalis</name>
    <dbReference type="NCBI Taxonomy" id="937334"/>
    <lineage>
        <taxon>Bacteria</taxon>
        <taxon>Bacillati</taxon>
        <taxon>Bacillota</taxon>
        <taxon>Clostridia</taxon>
        <taxon>Caldicoprobacterales</taxon>
        <taxon>Caldicoprobacteraceae</taxon>
        <taxon>Caldicoprobacter</taxon>
    </lineage>
</organism>
<dbReference type="Gene3D" id="1.20.1260.10">
    <property type="match status" value="1"/>
</dbReference>
<evidence type="ECO:0000259" key="1">
    <source>
        <dbReference type="Pfam" id="PF02915"/>
    </source>
</evidence>
<dbReference type="EMBL" id="FOXR01000009">
    <property type="protein sequence ID" value="SFQ00028.1"/>
    <property type="molecule type" value="Genomic_DNA"/>
</dbReference>
<gene>
    <name evidence="2" type="ORF">SAMN05444406_1098</name>
</gene>
<accession>A0A1I5UXU3</accession>
<dbReference type="OrthoDB" id="9808511at2"/>
<sequence>MEKIRKILKFAMRMEKNAKDFYEFYAEKDVSEETKRIFEELIEIEKQHFDTLKKEYDKLGFTEAPIDISWVVDDNFKARDPHILADNSDMLQEADVGVSDVSVMRMAYLIETDFWHFYNKAAQAVDEPEVKKLLTDLAEWEKQHSDMFYKKYLELLDKNLRDIKIILE</sequence>
<dbReference type="GO" id="GO:0016491">
    <property type="term" value="F:oxidoreductase activity"/>
    <property type="evidence" value="ECO:0007669"/>
    <property type="project" value="InterPro"/>
</dbReference>
<dbReference type="GO" id="GO:0046872">
    <property type="term" value="F:metal ion binding"/>
    <property type="evidence" value="ECO:0007669"/>
    <property type="project" value="InterPro"/>
</dbReference>
<feature type="domain" description="Rubrerythrin diiron-binding" evidence="1">
    <location>
        <begin position="6"/>
        <end position="150"/>
    </location>
</feature>
<proteinExistence type="predicted"/>
<dbReference type="RefSeq" id="WP_025747818.1">
    <property type="nucleotide sequence ID" value="NZ_FOXR01000009.1"/>
</dbReference>
<name>A0A1I5UXU3_9FIRM</name>
<dbReference type="InterPro" id="IPR009078">
    <property type="entry name" value="Ferritin-like_SF"/>
</dbReference>
<protein>
    <submittedName>
        <fullName evidence="2">Rubrerythrin</fullName>
    </submittedName>
</protein>
<dbReference type="AlphaFoldDB" id="A0A1I5UXU3"/>
<dbReference type="Pfam" id="PF02915">
    <property type="entry name" value="Rubrerythrin"/>
    <property type="match status" value="1"/>
</dbReference>
<dbReference type="PANTHER" id="PTHR33531:SF10">
    <property type="entry name" value="BLR7895 PROTEIN"/>
    <property type="match status" value="1"/>
</dbReference>
<dbReference type="CDD" id="cd01045">
    <property type="entry name" value="Ferritin_like_AB"/>
    <property type="match status" value="1"/>
</dbReference>
<evidence type="ECO:0000313" key="3">
    <source>
        <dbReference type="Proteomes" id="UP000198577"/>
    </source>
</evidence>
<dbReference type="SUPFAM" id="SSF47240">
    <property type="entry name" value="Ferritin-like"/>
    <property type="match status" value="1"/>
</dbReference>
<dbReference type="InterPro" id="IPR012347">
    <property type="entry name" value="Ferritin-like"/>
</dbReference>
<evidence type="ECO:0000313" key="2">
    <source>
        <dbReference type="EMBL" id="SFQ00028.1"/>
    </source>
</evidence>
<dbReference type="PANTHER" id="PTHR33531">
    <property type="entry name" value="RUBRERYTHRIN SUBFAMILY"/>
    <property type="match status" value="1"/>
</dbReference>
<dbReference type="STRING" id="937334.SAMN05444406_1098"/>
<keyword evidence="3" id="KW-1185">Reference proteome</keyword>
<dbReference type="Proteomes" id="UP000198577">
    <property type="component" value="Unassembled WGS sequence"/>
</dbReference>
<reference evidence="2 3" key="1">
    <citation type="submission" date="2016-10" db="EMBL/GenBank/DDBJ databases">
        <authorList>
            <person name="de Groot N.N."/>
        </authorList>
    </citation>
    <scope>NUCLEOTIDE SEQUENCE [LARGE SCALE GENOMIC DNA]</scope>
    <source>
        <strain evidence="2 3">DSM 20678</strain>
    </source>
</reference>